<dbReference type="SMART" id="SM00862">
    <property type="entry name" value="Trans_reg_C"/>
    <property type="match status" value="1"/>
</dbReference>
<evidence type="ECO:0000256" key="4">
    <source>
        <dbReference type="ARBA" id="ARBA00023163"/>
    </source>
</evidence>
<evidence type="ECO:0000256" key="2">
    <source>
        <dbReference type="ARBA" id="ARBA00023015"/>
    </source>
</evidence>
<keyword evidence="2" id="KW-0805">Transcription regulation</keyword>
<dbReference type="Pfam" id="PF07721">
    <property type="entry name" value="TPR_4"/>
    <property type="match status" value="1"/>
</dbReference>
<dbReference type="InterPro" id="IPR005158">
    <property type="entry name" value="BTAD"/>
</dbReference>
<dbReference type="InterPro" id="IPR019734">
    <property type="entry name" value="TPR_rpt"/>
</dbReference>
<dbReference type="SMART" id="SM01043">
    <property type="entry name" value="BTAD"/>
    <property type="match status" value="1"/>
</dbReference>
<dbReference type="InterPro" id="IPR016032">
    <property type="entry name" value="Sig_transdc_resp-reg_C-effctor"/>
</dbReference>
<dbReference type="GO" id="GO:0003677">
    <property type="term" value="F:DNA binding"/>
    <property type="evidence" value="ECO:0007669"/>
    <property type="project" value="UniProtKB-KW"/>
</dbReference>
<dbReference type="SMART" id="SM00028">
    <property type="entry name" value="TPR"/>
    <property type="match status" value="6"/>
</dbReference>
<evidence type="ECO:0000256" key="5">
    <source>
        <dbReference type="PROSITE-ProRule" id="PRU00339"/>
    </source>
</evidence>
<evidence type="ECO:0000259" key="7">
    <source>
        <dbReference type="SMART" id="SM01043"/>
    </source>
</evidence>
<feature type="domain" description="Bacterial transcriptional activator" evidence="7">
    <location>
        <begin position="99"/>
        <end position="244"/>
    </location>
</feature>
<evidence type="ECO:0000256" key="3">
    <source>
        <dbReference type="ARBA" id="ARBA00023125"/>
    </source>
</evidence>
<dbReference type="Proteomes" id="UP000256269">
    <property type="component" value="Unassembled WGS sequence"/>
</dbReference>
<proteinExistence type="inferred from homology"/>
<dbReference type="CDD" id="cd15831">
    <property type="entry name" value="BTAD"/>
    <property type="match status" value="1"/>
</dbReference>
<dbReference type="OrthoDB" id="3661636at2"/>
<dbReference type="InterPro" id="IPR011990">
    <property type="entry name" value="TPR-like_helical_dom_sf"/>
</dbReference>
<dbReference type="Gene3D" id="1.10.10.10">
    <property type="entry name" value="Winged helix-like DNA-binding domain superfamily/Winged helix DNA-binding domain"/>
    <property type="match status" value="1"/>
</dbReference>
<evidence type="ECO:0000256" key="1">
    <source>
        <dbReference type="ARBA" id="ARBA00005820"/>
    </source>
</evidence>
<dbReference type="Pfam" id="PF03704">
    <property type="entry name" value="BTAD"/>
    <property type="match status" value="1"/>
</dbReference>
<reference evidence="8 9" key="1">
    <citation type="submission" date="2018-08" db="EMBL/GenBank/DDBJ databases">
        <title>Genomic Encyclopedia of Archaeal and Bacterial Type Strains, Phase II (KMG-II): from individual species to whole genera.</title>
        <authorList>
            <person name="Goeker M."/>
        </authorList>
    </citation>
    <scope>NUCLEOTIDE SEQUENCE [LARGE SCALE GENOMIC DNA]</scope>
    <source>
        <strain evidence="8 9">DSM 45791</strain>
    </source>
</reference>
<keyword evidence="4" id="KW-0804">Transcription</keyword>
<feature type="domain" description="OmpR/PhoB-type" evidence="6">
    <location>
        <begin position="15"/>
        <end position="92"/>
    </location>
</feature>
<dbReference type="PANTHER" id="PTHR35807">
    <property type="entry name" value="TRANSCRIPTIONAL REGULATOR REDD-RELATED"/>
    <property type="match status" value="1"/>
</dbReference>
<name>A0A3E0H131_9PSEU</name>
<keyword evidence="5" id="KW-0802">TPR repeat</keyword>
<dbReference type="Gene3D" id="1.25.40.10">
    <property type="entry name" value="Tetratricopeptide repeat domain"/>
    <property type="match status" value="2"/>
</dbReference>
<organism evidence="8 9">
    <name type="scientific">Kutzneria buriramensis</name>
    <dbReference type="NCBI Taxonomy" id="1045776"/>
    <lineage>
        <taxon>Bacteria</taxon>
        <taxon>Bacillati</taxon>
        <taxon>Actinomycetota</taxon>
        <taxon>Actinomycetes</taxon>
        <taxon>Pseudonocardiales</taxon>
        <taxon>Pseudonocardiaceae</taxon>
        <taxon>Kutzneria</taxon>
    </lineage>
</organism>
<dbReference type="InterPro" id="IPR036388">
    <property type="entry name" value="WH-like_DNA-bd_sf"/>
</dbReference>
<dbReference type="GO" id="GO:0006355">
    <property type="term" value="P:regulation of DNA-templated transcription"/>
    <property type="evidence" value="ECO:0007669"/>
    <property type="project" value="InterPro"/>
</dbReference>
<dbReference type="InterPro" id="IPR027417">
    <property type="entry name" value="P-loop_NTPase"/>
</dbReference>
<dbReference type="InterPro" id="IPR011717">
    <property type="entry name" value="TPR-4"/>
</dbReference>
<keyword evidence="3 8" id="KW-0238">DNA-binding</keyword>
<dbReference type="EMBL" id="QUNO01000017">
    <property type="protein sequence ID" value="REH35759.1"/>
    <property type="molecule type" value="Genomic_DNA"/>
</dbReference>
<dbReference type="PANTHER" id="PTHR35807:SF1">
    <property type="entry name" value="TRANSCRIPTIONAL REGULATOR REDD"/>
    <property type="match status" value="1"/>
</dbReference>
<dbReference type="GO" id="GO:0043531">
    <property type="term" value="F:ADP binding"/>
    <property type="evidence" value="ECO:0007669"/>
    <property type="project" value="InterPro"/>
</dbReference>
<dbReference type="PRINTS" id="PR00364">
    <property type="entry name" value="DISEASERSIST"/>
</dbReference>
<dbReference type="SUPFAM" id="SSF48452">
    <property type="entry name" value="TPR-like"/>
    <property type="match status" value="3"/>
</dbReference>
<dbReference type="PROSITE" id="PS50005">
    <property type="entry name" value="TPR"/>
    <property type="match status" value="1"/>
</dbReference>
<evidence type="ECO:0000313" key="8">
    <source>
        <dbReference type="EMBL" id="REH35759.1"/>
    </source>
</evidence>
<gene>
    <name evidence="8" type="ORF">BCF44_117147</name>
</gene>
<comment type="caution">
    <text evidence="8">The sequence shown here is derived from an EMBL/GenBank/DDBJ whole genome shotgun (WGS) entry which is preliminary data.</text>
</comment>
<dbReference type="Gene3D" id="3.40.50.300">
    <property type="entry name" value="P-loop containing nucleotide triphosphate hydrolases"/>
    <property type="match status" value="1"/>
</dbReference>
<protein>
    <submittedName>
        <fullName evidence="8">DNA-binding SARP family transcriptional activator</fullName>
    </submittedName>
</protein>
<dbReference type="RefSeq" id="WP_147328819.1">
    <property type="nucleotide sequence ID" value="NZ_CP144375.1"/>
</dbReference>
<dbReference type="AlphaFoldDB" id="A0A3E0H131"/>
<dbReference type="InterPro" id="IPR001867">
    <property type="entry name" value="OmpR/PhoB-type_DNA-bd"/>
</dbReference>
<sequence length="986" mass="107502">MEFTILGPTRLHVQGVPAELGTAKQRGLLALLLHDVNNSVPIDTLVGELWSPDRTFGQVRSSLHALVSRLRKALEKAGAPARIDRDGDAYRIDTDPSLIDLHRFRAIAERAYESAARHDHAKSCALLKEALALWTPMPLADVKGPWADHCREQMETFDRLPAHYALFDSQLALGENNEVLRVVLTLLRQRELDEELVLRQLRALAALGRIPDATRAFHRFRERILDELGAEPGPELRALNARLLRSEWDPAVHAHLAVPARPARQLPRAVPDFVGRADILARLDALVSEGDTAATHRVFTLHGMPGIGKTSLAVHWIDRNRERFPDGQYSIDLRGYGPTAPLAPEDGLALLLLYLGEDVPAGVDERQARVRGLLCDKKIALLLDNARDTVQLRPLLAAVPNCVVLITSRDLLAGLVVHDHAVPITVSALDPTESVALLTASLGPARASEDHDAVRRLAALTSGLPLALRIVTQRVVERPHTRLADLARELQRQDVLGAIGVGDDEAATLAAPFTWSYRALSPAAAGTFAALGLLPGPDFSVDAVCALLGAERSEVDPNLRALARVNLLQPGAGQRYRMHLLLQGYAAQLVEHTDAVPDPRAAQRRLLDWLVLSLAAGHRRLVPGGAEIPALPDPAPVQPMTFADDSAVIAWASEESANLSAVVTAARHAFPEHCWRLAAYAQEVLDRLFQHTELLAIHRTGLAAARELGNSESECGMLNDVGMIYHRISRYSDAGTALRRALTIATEHGLRELLPIVLSNLASVHLATGDLATAVGLYEKALSAVEKIGTQNTEAVALDQLANTYRKLGRDDDALELYRRALSIRENIGHTRGMGTTLAEMAALKHEHGENSEALPLARKALVLHIKSGDRIKVAETQVTLAEIHYDFGSFGDTITWSDRALRLPETVRSSDLRTRALRVRGYALAARGDRDGARSSWRAALDVLLDAGAPDTDSRLAQLRNLLSTVTFDTNPDEPEATPDRHHGA</sequence>
<comment type="similarity">
    <text evidence="1">Belongs to the AfsR/DnrI/RedD regulatory family.</text>
</comment>
<dbReference type="GO" id="GO:0042802">
    <property type="term" value="F:identical protein binding"/>
    <property type="evidence" value="ECO:0007669"/>
    <property type="project" value="InterPro"/>
</dbReference>
<accession>A0A3E0H131</accession>
<dbReference type="SUPFAM" id="SSF52540">
    <property type="entry name" value="P-loop containing nucleoside triphosphate hydrolases"/>
    <property type="match status" value="1"/>
</dbReference>
<keyword evidence="9" id="KW-1185">Reference proteome</keyword>
<dbReference type="Pfam" id="PF13424">
    <property type="entry name" value="TPR_12"/>
    <property type="match status" value="1"/>
</dbReference>
<dbReference type="GO" id="GO:0000160">
    <property type="term" value="P:phosphorelay signal transduction system"/>
    <property type="evidence" value="ECO:0007669"/>
    <property type="project" value="InterPro"/>
</dbReference>
<dbReference type="InterPro" id="IPR051677">
    <property type="entry name" value="AfsR-DnrI-RedD_regulator"/>
</dbReference>
<evidence type="ECO:0000313" key="9">
    <source>
        <dbReference type="Proteomes" id="UP000256269"/>
    </source>
</evidence>
<evidence type="ECO:0000259" key="6">
    <source>
        <dbReference type="SMART" id="SM00862"/>
    </source>
</evidence>
<feature type="repeat" description="TPR" evidence="5">
    <location>
        <begin position="795"/>
        <end position="828"/>
    </location>
</feature>
<dbReference type="SUPFAM" id="SSF46894">
    <property type="entry name" value="C-terminal effector domain of the bipartite response regulators"/>
    <property type="match status" value="1"/>
</dbReference>